<reference evidence="3" key="1">
    <citation type="journal article" date="2005" name="Nature">
        <title>The map-based sequence of the rice genome.</title>
        <authorList>
            <consortium name="International rice genome sequencing project (IRGSP)"/>
            <person name="Matsumoto T."/>
            <person name="Wu J."/>
            <person name="Kanamori H."/>
            <person name="Katayose Y."/>
            <person name="Fujisawa M."/>
            <person name="Namiki N."/>
            <person name="Mizuno H."/>
            <person name="Yamamoto K."/>
            <person name="Antonio B.A."/>
            <person name="Baba T."/>
            <person name="Sakata K."/>
            <person name="Nagamura Y."/>
            <person name="Aoki H."/>
            <person name="Arikawa K."/>
            <person name="Arita K."/>
            <person name="Bito T."/>
            <person name="Chiden Y."/>
            <person name="Fujitsuka N."/>
            <person name="Fukunaka R."/>
            <person name="Hamada M."/>
            <person name="Harada C."/>
            <person name="Hayashi A."/>
            <person name="Hijishita S."/>
            <person name="Honda M."/>
            <person name="Hosokawa S."/>
            <person name="Ichikawa Y."/>
            <person name="Idonuma A."/>
            <person name="Iijima M."/>
            <person name="Ikeda M."/>
            <person name="Ikeno M."/>
            <person name="Ito K."/>
            <person name="Ito S."/>
            <person name="Ito T."/>
            <person name="Ito Y."/>
            <person name="Ito Y."/>
            <person name="Iwabuchi A."/>
            <person name="Kamiya K."/>
            <person name="Karasawa W."/>
            <person name="Kurita K."/>
            <person name="Katagiri S."/>
            <person name="Kikuta A."/>
            <person name="Kobayashi H."/>
            <person name="Kobayashi N."/>
            <person name="Machita K."/>
            <person name="Maehara T."/>
            <person name="Masukawa M."/>
            <person name="Mizubayashi T."/>
            <person name="Mukai Y."/>
            <person name="Nagasaki H."/>
            <person name="Nagata Y."/>
            <person name="Naito S."/>
            <person name="Nakashima M."/>
            <person name="Nakama Y."/>
            <person name="Nakamichi Y."/>
            <person name="Nakamura M."/>
            <person name="Meguro A."/>
            <person name="Negishi M."/>
            <person name="Ohta I."/>
            <person name="Ohta T."/>
            <person name="Okamoto M."/>
            <person name="Ono N."/>
            <person name="Saji S."/>
            <person name="Sakaguchi M."/>
            <person name="Sakai K."/>
            <person name="Shibata M."/>
            <person name="Shimokawa T."/>
            <person name="Song J."/>
            <person name="Takazaki Y."/>
            <person name="Terasawa K."/>
            <person name="Tsugane M."/>
            <person name="Tsuji K."/>
            <person name="Ueda S."/>
            <person name="Waki K."/>
            <person name="Yamagata H."/>
            <person name="Yamamoto M."/>
            <person name="Yamamoto S."/>
            <person name="Yamane H."/>
            <person name="Yoshiki S."/>
            <person name="Yoshihara R."/>
            <person name="Yukawa K."/>
            <person name="Zhong H."/>
            <person name="Yano M."/>
            <person name="Yuan Q."/>
            <person name="Ouyang S."/>
            <person name="Liu J."/>
            <person name="Jones K.M."/>
            <person name="Gansberger K."/>
            <person name="Moffat K."/>
            <person name="Hill J."/>
            <person name="Bera J."/>
            <person name="Fadrosh D."/>
            <person name="Jin S."/>
            <person name="Johri S."/>
            <person name="Kim M."/>
            <person name="Overton L."/>
            <person name="Reardon M."/>
            <person name="Tsitrin T."/>
            <person name="Vuong H."/>
            <person name="Weaver B."/>
            <person name="Ciecko A."/>
            <person name="Tallon L."/>
            <person name="Jackson J."/>
            <person name="Pai G."/>
            <person name="Aken S.V."/>
            <person name="Utterback T."/>
            <person name="Reidmuller S."/>
            <person name="Feldblyum T."/>
            <person name="Hsiao J."/>
            <person name="Zismann V."/>
            <person name="Iobst S."/>
            <person name="de Vazeille A.R."/>
            <person name="Buell C.R."/>
            <person name="Ying K."/>
            <person name="Li Y."/>
            <person name="Lu T."/>
            <person name="Huang Y."/>
            <person name="Zhao Q."/>
            <person name="Feng Q."/>
            <person name="Zhang L."/>
            <person name="Zhu J."/>
            <person name="Weng Q."/>
            <person name="Mu J."/>
            <person name="Lu Y."/>
            <person name="Fan D."/>
            <person name="Liu Y."/>
            <person name="Guan J."/>
            <person name="Zhang Y."/>
            <person name="Yu S."/>
            <person name="Liu X."/>
            <person name="Zhang Y."/>
            <person name="Hong G."/>
            <person name="Han B."/>
            <person name="Choisne N."/>
            <person name="Demange N."/>
            <person name="Orjeda G."/>
            <person name="Samain S."/>
            <person name="Cattolico L."/>
            <person name="Pelletier E."/>
            <person name="Couloux A."/>
            <person name="Segurens B."/>
            <person name="Wincker P."/>
            <person name="D'Hont A."/>
            <person name="Scarpelli C."/>
            <person name="Weissenbach J."/>
            <person name="Salanoubat M."/>
            <person name="Quetier F."/>
            <person name="Yu Y."/>
            <person name="Kim H.R."/>
            <person name="Rambo T."/>
            <person name="Currie J."/>
            <person name="Collura K."/>
            <person name="Luo M."/>
            <person name="Yang T."/>
            <person name="Ammiraju J.S.S."/>
            <person name="Engler F."/>
            <person name="Soderlund C."/>
            <person name="Wing R.A."/>
            <person name="Palmer L.E."/>
            <person name="de la Bastide M."/>
            <person name="Spiegel L."/>
            <person name="Nascimento L."/>
            <person name="Zutavern T."/>
            <person name="O'Shaughnessy A."/>
            <person name="Dike S."/>
            <person name="Dedhia N."/>
            <person name="Preston R."/>
            <person name="Balija V."/>
            <person name="McCombie W.R."/>
            <person name="Chow T."/>
            <person name="Chen H."/>
            <person name="Chung M."/>
            <person name="Chen C."/>
            <person name="Shaw J."/>
            <person name="Wu H."/>
            <person name="Hsiao K."/>
            <person name="Chao Y."/>
            <person name="Chu M."/>
            <person name="Cheng C."/>
            <person name="Hour A."/>
            <person name="Lee P."/>
            <person name="Lin S."/>
            <person name="Lin Y."/>
            <person name="Liou J."/>
            <person name="Liu S."/>
            <person name="Hsing Y."/>
            <person name="Raghuvanshi S."/>
            <person name="Mohanty A."/>
            <person name="Bharti A.K."/>
            <person name="Gaur A."/>
            <person name="Gupta V."/>
            <person name="Kumar D."/>
            <person name="Ravi V."/>
            <person name="Vij S."/>
            <person name="Kapur A."/>
            <person name="Khurana P."/>
            <person name="Khurana P."/>
            <person name="Khurana J.P."/>
            <person name="Tyagi A.K."/>
            <person name="Gaikwad K."/>
            <person name="Singh A."/>
            <person name="Dalal V."/>
            <person name="Srivastava S."/>
            <person name="Dixit A."/>
            <person name="Pal A.K."/>
            <person name="Ghazi I.A."/>
            <person name="Yadav M."/>
            <person name="Pandit A."/>
            <person name="Bhargava A."/>
            <person name="Sureshbabu K."/>
            <person name="Batra K."/>
            <person name="Sharma T.R."/>
            <person name="Mohapatra T."/>
            <person name="Singh N.K."/>
            <person name="Messing J."/>
            <person name="Nelson A.B."/>
            <person name="Fuks G."/>
            <person name="Kavchok S."/>
            <person name="Keizer G."/>
            <person name="Linton E."/>
            <person name="Llaca V."/>
            <person name="Song R."/>
            <person name="Tanyolac B."/>
            <person name="Young S."/>
            <person name="Ho-Il K."/>
            <person name="Hahn J.H."/>
            <person name="Sangsakoo G."/>
            <person name="Vanavichit A."/>
            <person name="de Mattos Luiz.A.T."/>
            <person name="Zimmer P.D."/>
            <person name="Malone G."/>
            <person name="Dellagostin O."/>
            <person name="de Oliveira A.C."/>
            <person name="Bevan M."/>
            <person name="Bancroft I."/>
            <person name="Minx P."/>
            <person name="Cordum H."/>
            <person name="Wilson R."/>
            <person name="Cheng Z."/>
            <person name="Jin W."/>
            <person name="Jiang J."/>
            <person name="Leong S.A."/>
            <person name="Iwama H."/>
            <person name="Gojobori T."/>
            <person name="Itoh T."/>
            <person name="Niimura Y."/>
            <person name="Fujii Y."/>
            <person name="Habara T."/>
            <person name="Sakai H."/>
            <person name="Sato Y."/>
            <person name="Wilson G."/>
            <person name="Kumar K."/>
            <person name="McCouch S."/>
            <person name="Juretic N."/>
            <person name="Hoen D."/>
            <person name="Wright S."/>
            <person name="Bruskiewich R."/>
            <person name="Bureau T."/>
            <person name="Miyao A."/>
            <person name="Hirochika H."/>
            <person name="Nishikawa T."/>
            <person name="Kadowaki K."/>
            <person name="Sugiura M."/>
            <person name="Burr B."/>
            <person name="Sasaki T."/>
        </authorList>
    </citation>
    <scope>NUCLEOTIDE SEQUENCE [LARGE SCALE GENOMIC DNA]</scope>
    <source>
        <strain evidence="3">cv. Nipponbare</strain>
    </source>
</reference>
<feature type="region of interest" description="Disordered" evidence="1">
    <location>
        <begin position="164"/>
        <end position="194"/>
    </location>
</feature>
<accession>Q8LIL3</accession>
<proteinExistence type="predicted"/>
<evidence type="ECO:0000313" key="3">
    <source>
        <dbReference type="Proteomes" id="UP000000763"/>
    </source>
</evidence>
<reference evidence="3" key="2">
    <citation type="journal article" date="2008" name="Nucleic Acids Res.">
        <title>The rice annotation project database (RAP-DB): 2008 update.</title>
        <authorList>
            <consortium name="The rice annotation project (RAP)"/>
        </authorList>
    </citation>
    <scope>GENOME REANNOTATION</scope>
    <source>
        <strain evidence="3">cv. Nipponbare</strain>
    </source>
</reference>
<dbReference type="Proteomes" id="UP000000763">
    <property type="component" value="Chromosome 7"/>
</dbReference>
<dbReference type="EMBL" id="AP003797">
    <property type="protein sequence ID" value="BAC10072.1"/>
    <property type="molecule type" value="Genomic_DNA"/>
</dbReference>
<sequence length="194" mass="19743">MTAAVAPLSLPSGAGVACESARGREGSGVAATATGRGVGARAAVATSSCAAALARPPPSSAGYAAKTPRSGPTAWALEAAMKQQDIVTNGGGDGARAWCRRRLLLWKSSPWPEFGGVARRRRGGDGAGSIAVAHLVSLASCTIDRQQRRSGCVAACIDRQQGDREQRRLAAGSSSWTAKQGTRAAEQCTAAQPN</sequence>
<gene>
    <name evidence="2" type="primary">OJ1001_C01.114</name>
</gene>
<dbReference type="AlphaFoldDB" id="Q8LIL3"/>
<evidence type="ECO:0000256" key="1">
    <source>
        <dbReference type="SAM" id="MobiDB-lite"/>
    </source>
</evidence>
<evidence type="ECO:0000313" key="2">
    <source>
        <dbReference type="EMBL" id="BAC10072.1"/>
    </source>
</evidence>
<organism evidence="2 3">
    <name type="scientific">Oryza sativa subsp. japonica</name>
    <name type="common">Rice</name>
    <dbReference type="NCBI Taxonomy" id="39947"/>
    <lineage>
        <taxon>Eukaryota</taxon>
        <taxon>Viridiplantae</taxon>
        <taxon>Streptophyta</taxon>
        <taxon>Embryophyta</taxon>
        <taxon>Tracheophyta</taxon>
        <taxon>Spermatophyta</taxon>
        <taxon>Magnoliopsida</taxon>
        <taxon>Liliopsida</taxon>
        <taxon>Poales</taxon>
        <taxon>Poaceae</taxon>
        <taxon>BOP clade</taxon>
        <taxon>Oryzoideae</taxon>
        <taxon>Oryzeae</taxon>
        <taxon>Oryzinae</taxon>
        <taxon>Oryza</taxon>
        <taxon>Oryza sativa</taxon>
    </lineage>
</organism>
<protein>
    <submittedName>
        <fullName evidence="2">Uncharacterized protein</fullName>
    </submittedName>
</protein>
<name>Q8LIL3_ORYSJ</name>